<dbReference type="Pfam" id="PF08532">
    <property type="entry name" value="Glyco_hydro_42M"/>
    <property type="match status" value="1"/>
</dbReference>
<feature type="domain" description="Glycoside hydrolase family 42 N-terminal" evidence="8">
    <location>
        <begin position="22"/>
        <end position="392"/>
    </location>
</feature>
<evidence type="ECO:0000256" key="2">
    <source>
        <dbReference type="ARBA" id="ARBA00005940"/>
    </source>
</evidence>
<accession>A0ABT2GCP5</accession>
<keyword evidence="5 6" id="KW-0326">Glycosidase</keyword>
<evidence type="ECO:0000313" key="11">
    <source>
        <dbReference type="EMBL" id="MCS5713952.1"/>
    </source>
</evidence>
<dbReference type="InterPro" id="IPR013739">
    <property type="entry name" value="Beta_galactosidase_C"/>
</dbReference>
<comment type="catalytic activity">
    <reaction evidence="1 6">
        <text>Hydrolysis of terminal non-reducing beta-D-galactose residues in beta-D-galactosides.</text>
        <dbReference type="EC" id="3.2.1.23"/>
    </reaction>
</comment>
<keyword evidence="12" id="KW-1185">Reference proteome</keyword>
<dbReference type="InterPro" id="IPR003476">
    <property type="entry name" value="Glyco_hydro_42"/>
</dbReference>
<evidence type="ECO:0000259" key="9">
    <source>
        <dbReference type="Pfam" id="PF08532"/>
    </source>
</evidence>
<dbReference type="RefSeq" id="WP_259485484.1">
    <property type="nucleotide sequence ID" value="NZ_JANTEZ010000002.1"/>
</dbReference>
<dbReference type="Gene3D" id="3.40.50.880">
    <property type="match status" value="1"/>
</dbReference>
<evidence type="ECO:0000256" key="6">
    <source>
        <dbReference type="PIRNR" id="PIRNR001084"/>
    </source>
</evidence>
<feature type="domain" description="Beta-galactosidase C-terminal" evidence="10">
    <location>
        <begin position="614"/>
        <end position="667"/>
    </location>
</feature>
<dbReference type="CDD" id="cd03143">
    <property type="entry name" value="A4_beta-galactosidase_middle_domain"/>
    <property type="match status" value="1"/>
</dbReference>
<dbReference type="SUPFAM" id="SSF51445">
    <property type="entry name" value="(Trans)glycosidases"/>
    <property type="match status" value="1"/>
</dbReference>
<dbReference type="InterPro" id="IPR013738">
    <property type="entry name" value="Beta_galactosidase_Trimer"/>
</dbReference>
<protein>
    <recommendedName>
        <fullName evidence="3 6">Beta-galactosidase</fullName>
        <shortName evidence="6">Beta-gal</shortName>
        <ecNumber evidence="3 6">3.2.1.23</ecNumber>
    </recommendedName>
</protein>
<evidence type="ECO:0000256" key="1">
    <source>
        <dbReference type="ARBA" id="ARBA00001412"/>
    </source>
</evidence>
<evidence type="ECO:0000256" key="4">
    <source>
        <dbReference type="ARBA" id="ARBA00022801"/>
    </source>
</evidence>
<keyword evidence="4 6" id="KW-0378">Hydrolase</keyword>
<evidence type="ECO:0000313" key="12">
    <source>
        <dbReference type="Proteomes" id="UP001165580"/>
    </source>
</evidence>
<dbReference type="InterPro" id="IPR029062">
    <property type="entry name" value="Class_I_gatase-like"/>
</dbReference>
<dbReference type="PANTHER" id="PTHR36447">
    <property type="entry name" value="BETA-GALACTOSIDASE GANA"/>
    <property type="match status" value="1"/>
</dbReference>
<sequence>MTTTPVSALIDPQHPRFTYGADYNPEQWGPEVWREDVRLMREAGVNLVAINIFGWAQLEPLPGQYDFSRLDAVLELLHENGISVNLGTGTASPPPWLAAEHPETLPVMVDGTVRYPGGRQAFCPSSPVFRERSLALVERVAERYGSHPAVKLWHVSNEIGCHNALCYCDVSAAAFRRWLEARHGTLDALNAAWGTAFWSQHYASWEHIQTPRLTVSTGNPGQAVDFSRFSSDELLGQYRAEAEVIRRHSSIPVTTNFMVAAHIRNQDYWQWAGDMDLIANDHYLDHRLADPLTELAFAADTTRGLAGGAPWLLMEQATSAVNWQPHNIAKEPGQLLRDTMMHVARGADGVSFFQWRASVQGSERFHSAMLPHAGTESKLWRESVELGATLDRLQPVAGSRVVASVALVFGWEPWWITDLDSHPSTEVRYLEQVHRAYAALRSHGVTVDIVRPGADLSAYALVVVPALHSVADAVADGFARYTAAGGHLVVTFFSGITDGDDRVRTGGYPGALRDVLGISTEEFFPLHAGESVDLDDGSSATIWTELLHPRGAEVLASYLDGPLPGVAAVTRHRHGDGTAWYLATNLDASSLARHLGRALGEAGVERPLPDAHPDLEVIERRGETGRFLFVFNTGGASLTLDLTGRDLVAGTADTTHLIAPGGVAVLQLRPELADSAPSTSHDPSTSHERRVAL</sequence>
<feature type="region of interest" description="Disordered" evidence="7">
    <location>
        <begin position="674"/>
        <end position="693"/>
    </location>
</feature>
<feature type="domain" description="Beta-galactosidase trimerisation" evidence="9">
    <location>
        <begin position="403"/>
        <end position="604"/>
    </location>
</feature>
<dbReference type="PANTHER" id="PTHR36447:SF1">
    <property type="entry name" value="BETA-GALACTOSIDASE GANA"/>
    <property type="match status" value="1"/>
</dbReference>
<dbReference type="Pfam" id="PF08533">
    <property type="entry name" value="Glyco_hydro_42C"/>
    <property type="match status" value="1"/>
</dbReference>
<dbReference type="InterPro" id="IPR013529">
    <property type="entry name" value="Glyco_hydro_42_N"/>
</dbReference>
<dbReference type="InterPro" id="IPR017853">
    <property type="entry name" value="GH"/>
</dbReference>
<dbReference type="EC" id="3.2.1.23" evidence="3 6"/>
<dbReference type="Proteomes" id="UP001165580">
    <property type="component" value="Unassembled WGS sequence"/>
</dbReference>
<comment type="caution">
    <text evidence="11">The sequence shown here is derived from an EMBL/GenBank/DDBJ whole genome shotgun (WGS) entry which is preliminary data.</text>
</comment>
<proteinExistence type="inferred from homology"/>
<comment type="similarity">
    <text evidence="2 6">Belongs to the glycosyl hydrolase 42 family.</text>
</comment>
<evidence type="ECO:0000259" key="8">
    <source>
        <dbReference type="Pfam" id="PF02449"/>
    </source>
</evidence>
<dbReference type="EMBL" id="JANTEZ010000002">
    <property type="protein sequence ID" value="MCS5713952.1"/>
    <property type="molecule type" value="Genomic_DNA"/>
</dbReference>
<dbReference type="Pfam" id="PF02449">
    <property type="entry name" value="Glyco_hydro_42"/>
    <property type="match status" value="1"/>
</dbReference>
<dbReference type="Gene3D" id="3.20.20.80">
    <property type="entry name" value="Glycosidases"/>
    <property type="match status" value="1"/>
</dbReference>
<feature type="compositionally biased region" description="Basic and acidic residues" evidence="7">
    <location>
        <begin position="684"/>
        <end position="693"/>
    </location>
</feature>
<name>A0ABT2GCP5_9MICO</name>
<dbReference type="SUPFAM" id="SSF52317">
    <property type="entry name" value="Class I glutamine amidotransferase-like"/>
    <property type="match status" value="1"/>
</dbReference>
<reference evidence="11" key="1">
    <citation type="submission" date="2022-08" db="EMBL/GenBank/DDBJ databases">
        <authorList>
            <person name="Deng Y."/>
            <person name="Han X.-F."/>
            <person name="Zhang Y.-Q."/>
        </authorList>
    </citation>
    <scope>NUCLEOTIDE SEQUENCE</scope>
    <source>
        <strain evidence="11">CPCC 205716</strain>
    </source>
</reference>
<gene>
    <name evidence="11" type="ORF">NVV95_05240</name>
</gene>
<evidence type="ECO:0000259" key="10">
    <source>
        <dbReference type="Pfam" id="PF08533"/>
    </source>
</evidence>
<dbReference type="PIRSF" id="PIRSF001084">
    <property type="entry name" value="B-galactosidase"/>
    <property type="match status" value="1"/>
</dbReference>
<dbReference type="InterPro" id="IPR013780">
    <property type="entry name" value="Glyco_hydro_b"/>
</dbReference>
<evidence type="ECO:0000256" key="7">
    <source>
        <dbReference type="SAM" id="MobiDB-lite"/>
    </source>
</evidence>
<evidence type="ECO:0000256" key="3">
    <source>
        <dbReference type="ARBA" id="ARBA00012756"/>
    </source>
</evidence>
<organism evidence="11 12">
    <name type="scientific">Herbiconiux gentiana</name>
    <dbReference type="NCBI Taxonomy" id="2970912"/>
    <lineage>
        <taxon>Bacteria</taxon>
        <taxon>Bacillati</taxon>
        <taxon>Actinomycetota</taxon>
        <taxon>Actinomycetes</taxon>
        <taxon>Micrococcales</taxon>
        <taxon>Microbacteriaceae</taxon>
        <taxon>Herbiconiux</taxon>
    </lineage>
</organism>
<dbReference type="Gene3D" id="2.60.40.1180">
    <property type="entry name" value="Golgi alpha-mannosidase II"/>
    <property type="match status" value="1"/>
</dbReference>
<evidence type="ECO:0000256" key="5">
    <source>
        <dbReference type="ARBA" id="ARBA00023295"/>
    </source>
</evidence>